<accession>A0AAW1QRH5</accession>
<keyword evidence="3" id="KW-1185">Reference proteome</keyword>
<comment type="caution">
    <text evidence="2">The sequence shown here is derived from an EMBL/GenBank/DDBJ whole genome shotgun (WGS) entry which is preliminary data.</text>
</comment>
<keyword evidence="1" id="KW-0732">Signal</keyword>
<gene>
    <name evidence="2" type="ORF">WJX72_007530</name>
</gene>
<sequence length="245" mass="26148">MGVRWTNSRLITTLVVLTALGSGPSQGDAQSTAYTSLTATNYQLGDFNCSSSIRAGYCSFTGSSKDAMTQCDSQSSCQGFVYISSGNLYYLKAGPFDMNKTNNILHSDPATIFFYKSATTGATTTIAYKRFSLANYQPADFQCPGNTRESGHCGFNGSATAATIRCNNQSGCQGFVFINGFDKSACSEITSVCNYYYLKGAPGSAPLDTTLVSNDGATDFYYRLPASGTSGPRIRALDMRLASAR</sequence>
<evidence type="ECO:0000313" key="3">
    <source>
        <dbReference type="Proteomes" id="UP001489004"/>
    </source>
</evidence>
<evidence type="ECO:0000313" key="2">
    <source>
        <dbReference type="EMBL" id="KAK9824069.1"/>
    </source>
</evidence>
<evidence type="ECO:0000256" key="1">
    <source>
        <dbReference type="SAM" id="SignalP"/>
    </source>
</evidence>
<feature type="signal peptide" evidence="1">
    <location>
        <begin position="1"/>
        <end position="29"/>
    </location>
</feature>
<organism evidence="2 3">
    <name type="scientific">[Myrmecia] bisecta</name>
    <dbReference type="NCBI Taxonomy" id="41462"/>
    <lineage>
        <taxon>Eukaryota</taxon>
        <taxon>Viridiplantae</taxon>
        <taxon>Chlorophyta</taxon>
        <taxon>core chlorophytes</taxon>
        <taxon>Trebouxiophyceae</taxon>
        <taxon>Trebouxiales</taxon>
        <taxon>Trebouxiaceae</taxon>
        <taxon>Myrmecia</taxon>
    </lineage>
</organism>
<dbReference type="EMBL" id="JALJOR010000002">
    <property type="protein sequence ID" value="KAK9824069.1"/>
    <property type="molecule type" value="Genomic_DNA"/>
</dbReference>
<dbReference type="AlphaFoldDB" id="A0AAW1QRH5"/>
<reference evidence="2 3" key="1">
    <citation type="journal article" date="2024" name="Nat. Commun.">
        <title>Phylogenomics reveals the evolutionary origins of lichenization in chlorophyte algae.</title>
        <authorList>
            <person name="Puginier C."/>
            <person name="Libourel C."/>
            <person name="Otte J."/>
            <person name="Skaloud P."/>
            <person name="Haon M."/>
            <person name="Grisel S."/>
            <person name="Petersen M."/>
            <person name="Berrin J.G."/>
            <person name="Delaux P.M."/>
            <person name="Dal Grande F."/>
            <person name="Keller J."/>
        </authorList>
    </citation>
    <scope>NUCLEOTIDE SEQUENCE [LARGE SCALE GENOMIC DNA]</scope>
    <source>
        <strain evidence="2 3">SAG 2043</strain>
    </source>
</reference>
<dbReference type="Proteomes" id="UP001489004">
    <property type="component" value="Unassembled WGS sequence"/>
</dbReference>
<feature type="chain" id="PRO_5043407785" evidence="1">
    <location>
        <begin position="30"/>
        <end position="245"/>
    </location>
</feature>
<name>A0AAW1QRH5_9CHLO</name>
<proteinExistence type="predicted"/>
<protein>
    <submittedName>
        <fullName evidence="2">Uncharacterized protein</fullName>
    </submittedName>
</protein>